<proteinExistence type="predicted"/>
<dbReference type="AlphaFoldDB" id="A0A4Y2VLS5"/>
<sequence length="94" mass="10554">MPAYKEKNGQKSRDSNLEKQDVLRTCNICNFGAEDSIYLIRSMRSFAFITSNKKSGGLSRSSNTKTTQSVGCWVRASVMLHFCADIEPLITTRI</sequence>
<comment type="caution">
    <text evidence="1">The sequence shown here is derived from an EMBL/GenBank/DDBJ whole genome shotgun (WGS) entry which is preliminary data.</text>
</comment>
<evidence type="ECO:0000313" key="2">
    <source>
        <dbReference type="Proteomes" id="UP000499080"/>
    </source>
</evidence>
<reference evidence="1 2" key="1">
    <citation type="journal article" date="2019" name="Sci. Rep.">
        <title>Orb-weaving spider Araneus ventricosus genome elucidates the spidroin gene catalogue.</title>
        <authorList>
            <person name="Kono N."/>
            <person name="Nakamura H."/>
            <person name="Ohtoshi R."/>
            <person name="Moran D.A.P."/>
            <person name="Shinohara A."/>
            <person name="Yoshida Y."/>
            <person name="Fujiwara M."/>
            <person name="Mori M."/>
            <person name="Tomita M."/>
            <person name="Arakawa K."/>
        </authorList>
    </citation>
    <scope>NUCLEOTIDE SEQUENCE [LARGE SCALE GENOMIC DNA]</scope>
</reference>
<name>A0A4Y2VLS5_ARAVE</name>
<protein>
    <submittedName>
        <fullName evidence="1">Uncharacterized protein</fullName>
    </submittedName>
</protein>
<gene>
    <name evidence="1" type="ORF">AVEN_86529_1</name>
</gene>
<accession>A0A4Y2VLS5</accession>
<dbReference type="EMBL" id="BGPR01048551">
    <property type="protein sequence ID" value="GBO25562.1"/>
    <property type="molecule type" value="Genomic_DNA"/>
</dbReference>
<organism evidence="1 2">
    <name type="scientific">Araneus ventricosus</name>
    <name type="common">Orbweaver spider</name>
    <name type="synonym">Epeira ventricosa</name>
    <dbReference type="NCBI Taxonomy" id="182803"/>
    <lineage>
        <taxon>Eukaryota</taxon>
        <taxon>Metazoa</taxon>
        <taxon>Ecdysozoa</taxon>
        <taxon>Arthropoda</taxon>
        <taxon>Chelicerata</taxon>
        <taxon>Arachnida</taxon>
        <taxon>Araneae</taxon>
        <taxon>Araneomorphae</taxon>
        <taxon>Entelegynae</taxon>
        <taxon>Araneoidea</taxon>
        <taxon>Araneidae</taxon>
        <taxon>Araneus</taxon>
    </lineage>
</organism>
<keyword evidence="2" id="KW-1185">Reference proteome</keyword>
<dbReference type="Proteomes" id="UP000499080">
    <property type="component" value="Unassembled WGS sequence"/>
</dbReference>
<evidence type="ECO:0000313" key="1">
    <source>
        <dbReference type="EMBL" id="GBO25562.1"/>
    </source>
</evidence>